<name>A0AC60PTE1_IXOPE</name>
<sequence length="194" mass="21210">RICLNLTISVNCGTVSTLIETAGTADSEVNVLRDLGHNNDAASDEGREVGSVLLGLGLRTCGLHHLISHRVCHRHVGTHPLRSSLPVRHAGLRLYLRRCRHCSATGYATPQLVASFCESEVYFDPPAKPAVSAGGNYGSIARSRSPLPAVCQTPAHFHLSGYRTLPQPYYPAQFNFAGLSVHHLQPLPDRRRRF</sequence>
<accession>A0AC60PTE1</accession>
<organism evidence="1 2">
    <name type="scientific">Ixodes persulcatus</name>
    <name type="common">Taiga tick</name>
    <dbReference type="NCBI Taxonomy" id="34615"/>
    <lineage>
        <taxon>Eukaryota</taxon>
        <taxon>Metazoa</taxon>
        <taxon>Ecdysozoa</taxon>
        <taxon>Arthropoda</taxon>
        <taxon>Chelicerata</taxon>
        <taxon>Arachnida</taxon>
        <taxon>Acari</taxon>
        <taxon>Parasitiformes</taxon>
        <taxon>Ixodida</taxon>
        <taxon>Ixodoidea</taxon>
        <taxon>Ixodidae</taxon>
        <taxon>Ixodinae</taxon>
        <taxon>Ixodes</taxon>
    </lineage>
</organism>
<reference evidence="1 2" key="1">
    <citation type="journal article" date="2020" name="Cell">
        <title>Large-Scale Comparative Analyses of Tick Genomes Elucidate Their Genetic Diversity and Vector Capacities.</title>
        <authorList>
            <consortium name="Tick Genome and Microbiome Consortium (TIGMIC)"/>
            <person name="Jia N."/>
            <person name="Wang J."/>
            <person name="Shi W."/>
            <person name="Du L."/>
            <person name="Sun Y."/>
            <person name="Zhan W."/>
            <person name="Jiang J.F."/>
            <person name="Wang Q."/>
            <person name="Zhang B."/>
            <person name="Ji P."/>
            <person name="Bell-Sakyi L."/>
            <person name="Cui X.M."/>
            <person name="Yuan T.T."/>
            <person name="Jiang B.G."/>
            <person name="Yang W.F."/>
            <person name="Lam T.T."/>
            <person name="Chang Q.C."/>
            <person name="Ding S.J."/>
            <person name="Wang X.J."/>
            <person name="Zhu J.G."/>
            <person name="Ruan X.D."/>
            <person name="Zhao L."/>
            <person name="Wei J.T."/>
            <person name="Ye R.Z."/>
            <person name="Que T.C."/>
            <person name="Du C.H."/>
            <person name="Zhou Y.H."/>
            <person name="Cheng J.X."/>
            <person name="Dai P.F."/>
            <person name="Guo W.B."/>
            <person name="Han X.H."/>
            <person name="Huang E.J."/>
            <person name="Li L.F."/>
            <person name="Wei W."/>
            <person name="Gao Y.C."/>
            <person name="Liu J.Z."/>
            <person name="Shao H.Z."/>
            <person name="Wang X."/>
            <person name="Wang C.C."/>
            <person name="Yang T.C."/>
            <person name="Huo Q.B."/>
            <person name="Li W."/>
            <person name="Chen H.Y."/>
            <person name="Chen S.E."/>
            <person name="Zhou L.G."/>
            <person name="Ni X.B."/>
            <person name="Tian J.H."/>
            <person name="Sheng Y."/>
            <person name="Liu T."/>
            <person name="Pan Y.S."/>
            <person name="Xia L.Y."/>
            <person name="Li J."/>
            <person name="Zhao F."/>
            <person name="Cao W.C."/>
        </authorList>
    </citation>
    <scope>NUCLEOTIDE SEQUENCE [LARGE SCALE GENOMIC DNA]</scope>
    <source>
        <strain evidence="1">Iper-2018</strain>
    </source>
</reference>
<comment type="caution">
    <text evidence="1">The sequence shown here is derived from an EMBL/GenBank/DDBJ whole genome shotgun (WGS) entry which is preliminary data.</text>
</comment>
<dbReference type="EMBL" id="JABSTQ010009984">
    <property type="protein sequence ID" value="KAG0424338.1"/>
    <property type="molecule type" value="Genomic_DNA"/>
</dbReference>
<proteinExistence type="predicted"/>
<evidence type="ECO:0000313" key="2">
    <source>
        <dbReference type="Proteomes" id="UP000805193"/>
    </source>
</evidence>
<gene>
    <name evidence="1" type="ORF">HPB47_028441</name>
</gene>
<evidence type="ECO:0000313" key="1">
    <source>
        <dbReference type="EMBL" id="KAG0424338.1"/>
    </source>
</evidence>
<protein>
    <submittedName>
        <fullName evidence="1">Uncharacterized protein</fullName>
    </submittedName>
</protein>
<feature type="non-terminal residue" evidence="1">
    <location>
        <position position="1"/>
    </location>
</feature>
<keyword evidence="2" id="KW-1185">Reference proteome</keyword>
<dbReference type="Proteomes" id="UP000805193">
    <property type="component" value="Unassembled WGS sequence"/>
</dbReference>